<sequence>MEVKVEDKKSNLVLENRKKLSITGVSEVVSFNDEIIILNTNLGILTIKGSGLKMNKLDVQNGDMKITGLINSFVYTGNESKKNNESIIARLFR</sequence>
<dbReference type="Gene3D" id="2.60.40.2000">
    <property type="match status" value="1"/>
</dbReference>
<dbReference type="Proteomes" id="UP000030905">
    <property type="component" value="Chromosome"/>
</dbReference>
<evidence type="ECO:0000313" key="4">
    <source>
        <dbReference type="Proteomes" id="UP000030905"/>
    </source>
</evidence>
<dbReference type="GeneID" id="93075833"/>
<evidence type="ECO:0000313" key="1">
    <source>
        <dbReference type="EMBL" id="AJA53766.1"/>
    </source>
</evidence>
<dbReference type="KEGG" id="cpae:CPAST_c37390"/>
<evidence type="ECO:0000313" key="2">
    <source>
        <dbReference type="EMBL" id="KRU14209.1"/>
    </source>
</evidence>
<dbReference type="EMBL" id="CP009268">
    <property type="protein sequence ID" value="AJA53766.1"/>
    <property type="molecule type" value="Genomic_DNA"/>
</dbReference>
<evidence type="ECO:0000313" key="3">
    <source>
        <dbReference type="Proteomes" id="UP000028042"/>
    </source>
</evidence>
<dbReference type="PATRIC" id="fig|1262449.3.peg.3735"/>
<organism evidence="1 4">
    <name type="scientific">Clostridium pasteurianum DSM 525 = ATCC 6013</name>
    <dbReference type="NCBI Taxonomy" id="1262449"/>
    <lineage>
        <taxon>Bacteria</taxon>
        <taxon>Bacillati</taxon>
        <taxon>Bacillota</taxon>
        <taxon>Clostridia</taxon>
        <taxon>Eubacteriales</taxon>
        <taxon>Clostridiaceae</taxon>
        <taxon>Clostridium</taxon>
    </lineage>
</organism>
<gene>
    <name evidence="1" type="primary">yabP</name>
    <name evidence="1" type="ORF">CLPA_c37390</name>
    <name evidence="2" type="ORF">CP6013_03465</name>
</gene>
<dbReference type="KEGG" id="cpat:CLPA_c37390"/>
<dbReference type="EMBL" id="JPGY02000001">
    <property type="protein sequence ID" value="KRU14209.1"/>
    <property type="molecule type" value="Genomic_DNA"/>
</dbReference>
<dbReference type="InterPro" id="IPR038705">
    <property type="entry name" value="YabP_sf"/>
</dbReference>
<reference evidence="1 4" key="1">
    <citation type="journal article" date="2015" name="Genome Announc.">
        <title>Complete Genome Sequence of the Nitrogen-Fixing and Solvent-Producing Clostridium pasteurianum DSM 525.</title>
        <authorList>
            <person name="Poehlein A."/>
            <person name="Grosse-Honebrink A."/>
            <person name="Zhang Y."/>
            <person name="Minton N.P."/>
            <person name="Daniel R."/>
        </authorList>
    </citation>
    <scope>NUCLEOTIDE SEQUENCE [LARGE SCALE GENOMIC DNA]</scope>
    <source>
        <strain evidence="1">DSM 525</strain>
        <strain evidence="4">DSM 525 / ATCC 6013</strain>
    </source>
</reference>
<accession>A0A0H3JAR5</accession>
<dbReference type="AlphaFoldDB" id="A0A0H3JAR5"/>
<dbReference type="RefSeq" id="WP_004455583.1">
    <property type="nucleotide sequence ID" value="NZ_ANZB01000017.1"/>
</dbReference>
<reference evidence="2 3" key="3">
    <citation type="journal article" name="Genome Announc.">
        <title>Improved Draft Genome Sequence of Clostridium pasteurianum Strain ATCC 6013 (DSM 525) Using a Hybrid Next-Generation Sequencing Approach.</title>
        <authorList>
            <person name="Pyne M.E."/>
            <person name="Utturkar S."/>
            <person name="Brown S.D."/>
            <person name="Moo-Young M."/>
            <person name="Chung D.A."/>
            <person name="Chou C.P."/>
        </authorList>
    </citation>
    <scope>NUCLEOTIDE SEQUENCE [LARGE SCALE GENOMIC DNA]</scope>
    <source>
        <strain evidence="2 3">ATCC 6013</strain>
    </source>
</reference>
<dbReference type="NCBIfam" id="TIGR02892">
    <property type="entry name" value="spore_yabP"/>
    <property type="match status" value="1"/>
</dbReference>
<dbReference type="GO" id="GO:0030435">
    <property type="term" value="P:sporulation resulting in formation of a cellular spore"/>
    <property type="evidence" value="ECO:0007669"/>
    <property type="project" value="InterPro"/>
</dbReference>
<dbReference type="InterPro" id="IPR022476">
    <property type="entry name" value="Spore_YabP/YqfC"/>
</dbReference>
<dbReference type="Proteomes" id="UP000028042">
    <property type="component" value="Unassembled WGS sequence"/>
</dbReference>
<keyword evidence="4" id="KW-1185">Reference proteome</keyword>
<dbReference type="InterPro" id="IPR012504">
    <property type="entry name" value="Spore_YabP"/>
</dbReference>
<dbReference type="eggNOG" id="ENOG5032YWW">
    <property type="taxonomic scope" value="Bacteria"/>
</dbReference>
<proteinExistence type="predicted"/>
<name>A0A0H3JAR5_CLOPA</name>
<dbReference type="PIRSF" id="PIRSF011576">
    <property type="entry name" value="YabP"/>
    <property type="match status" value="1"/>
</dbReference>
<reference evidence="2" key="2">
    <citation type="submission" date="2015-10" db="EMBL/GenBank/DDBJ databases">
        <title>Improved Draft Genome Sequence of Clostridium pasteurianum Strain ATCC 6013 (DSM 525) Using a Hybrid Next-Generation Sequencing Approach.</title>
        <authorList>
            <person name="Pyne M.E."/>
            <person name="Utturkar S.M."/>
            <person name="Brown S.D."/>
            <person name="Moo-Young M."/>
            <person name="Chung D.A."/>
            <person name="Chou P.C."/>
        </authorList>
    </citation>
    <scope>NUCLEOTIDE SEQUENCE</scope>
    <source>
        <strain evidence="2">ATCC 6013</strain>
    </source>
</reference>
<protein>
    <submittedName>
        <fullName evidence="1">Sporulation protein YabP</fullName>
    </submittedName>
</protein>
<dbReference type="Pfam" id="PF07873">
    <property type="entry name" value="YabP"/>
    <property type="match status" value="1"/>
</dbReference>